<evidence type="ECO:0008006" key="3">
    <source>
        <dbReference type="Google" id="ProtNLM"/>
    </source>
</evidence>
<geneLocation type="chloroplast" evidence="2"/>
<feature type="transmembrane region" description="Helical" evidence="1">
    <location>
        <begin position="38"/>
        <end position="59"/>
    </location>
</feature>
<protein>
    <recommendedName>
        <fullName evidence="3">ABC transporter permease</fullName>
    </recommendedName>
</protein>
<dbReference type="Pfam" id="PF02405">
    <property type="entry name" value="MlaE"/>
    <property type="match status" value="1"/>
</dbReference>
<dbReference type="PANTHER" id="PTHR30188">
    <property type="entry name" value="ABC TRANSPORTER PERMEASE PROTEIN-RELATED"/>
    <property type="match status" value="1"/>
</dbReference>
<keyword evidence="2" id="KW-0150">Chloroplast</keyword>
<feature type="transmembrane region" description="Helical" evidence="1">
    <location>
        <begin position="190"/>
        <end position="210"/>
    </location>
</feature>
<dbReference type="GeneID" id="33360918"/>
<feature type="transmembrane region" description="Helical" evidence="1">
    <location>
        <begin position="155"/>
        <end position="178"/>
    </location>
</feature>
<evidence type="ECO:0000313" key="2">
    <source>
        <dbReference type="EMBL" id="ARW67577.1"/>
    </source>
</evidence>
<accession>A0A1Z1MN99</accession>
<gene>
    <name evidence="2" type="primary">ycf63</name>
</gene>
<name>A0A1Z1MN99_9FLOR</name>
<dbReference type="EMBL" id="MF101448">
    <property type="protein sequence ID" value="ARW67577.1"/>
    <property type="molecule type" value="Genomic_DNA"/>
</dbReference>
<feature type="transmembrane region" description="Helical" evidence="1">
    <location>
        <begin position="90"/>
        <end position="109"/>
    </location>
</feature>
<keyword evidence="1" id="KW-1133">Transmembrane helix</keyword>
<proteinExistence type="predicted"/>
<dbReference type="GO" id="GO:0005548">
    <property type="term" value="F:phospholipid transporter activity"/>
    <property type="evidence" value="ECO:0007669"/>
    <property type="project" value="TreeGrafter"/>
</dbReference>
<evidence type="ECO:0000256" key="1">
    <source>
        <dbReference type="SAM" id="Phobius"/>
    </source>
</evidence>
<sequence length="255" mass="28447">MFALYQKIILLAKILYYLLNGLIFNDWKFLILLEQFKIVGPSSLFVVLITSFFISLVFSLQIVKEFLYLNAINLVGSILAISFVRELSPVLTAIIIVGKVGSLFTSELATMVITEQIDALYLLGINPIDYLLLPRILAVICILPLLNFFSILTSFISSAFICFILYDIDPLFFFYSIFYNSLYIDILKSLLKTVIFGLFIALLSCVWGMTATGGSKGVGLSTTSSVVISLISVFIIDFLLSYLLFDSLSSVFSSL</sequence>
<organism evidence="2">
    <name type="scientific">Lophocladia kuetzingii</name>
    <dbReference type="NCBI Taxonomy" id="675577"/>
    <lineage>
        <taxon>Eukaryota</taxon>
        <taxon>Rhodophyta</taxon>
        <taxon>Florideophyceae</taxon>
        <taxon>Rhodymeniophycidae</taxon>
        <taxon>Ceramiales</taxon>
        <taxon>Rhodomelaceae</taxon>
        <taxon>Lophothalieae</taxon>
        <taxon>Lophocladia</taxon>
    </lineage>
</organism>
<dbReference type="GO" id="GO:0043190">
    <property type="term" value="C:ATP-binding cassette (ABC) transporter complex"/>
    <property type="evidence" value="ECO:0007669"/>
    <property type="project" value="InterPro"/>
</dbReference>
<feature type="transmembrane region" description="Helical" evidence="1">
    <location>
        <begin position="130"/>
        <end position="149"/>
    </location>
</feature>
<dbReference type="InterPro" id="IPR030802">
    <property type="entry name" value="Permease_MalE"/>
</dbReference>
<dbReference type="PANTHER" id="PTHR30188:SF4">
    <property type="entry name" value="PROTEIN TRIGALACTOSYLDIACYLGLYCEROL 1, CHLOROPLASTIC"/>
    <property type="match status" value="1"/>
</dbReference>
<keyword evidence="2" id="KW-0934">Plastid</keyword>
<keyword evidence="1" id="KW-0472">Membrane</keyword>
<reference evidence="2" key="1">
    <citation type="journal article" date="2017" name="J. Phycol.">
        <title>Analysis of chloroplast genomes and a supermatrix inform reclassification of the Rhodomelaceae (Rhodophyta).</title>
        <authorList>
            <person name="Diaz-Tapia P."/>
            <person name="Maggs C.A."/>
            <person name="West J.A."/>
            <person name="Verbruggen H."/>
        </authorList>
    </citation>
    <scope>NUCLEOTIDE SEQUENCE</scope>
    <source>
        <strain evidence="2">PD1509</strain>
    </source>
</reference>
<dbReference type="RefSeq" id="YP_009398391.1">
    <property type="nucleotide sequence ID" value="NC_035292.1"/>
</dbReference>
<dbReference type="AlphaFoldDB" id="A0A1Z1MN99"/>
<keyword evidence="1" id="KW-0812">Transmembrane</keyword>
<feature type="transmembrane region" description="Helical" evidence="1">
    <location>
        <begin position="66"/>
        <end position="84"/>
    </location>
</feature>
<feature type="transmembrane region" description="Helical" evidence="1">
    <location>
        <begin position="222"/>
        <end position="245"/>
    </location>
</feature>